<keyword evidence="3" id="KW-1185">Reference proteome</keyword>
<dbReference type="CDD" id="cd06259">
    <property type="entry name" value="YdcF-like"/>
    <property type="match status" value="1"/>
</dbReference>
<sequence length="255" mass="27250">MASTQRRNSALLMPAMKGHRFDDASGSGPGRGTGFGLIGRGLAALLRAAAKAVTPACILVFGGFALFATHVSQLSTPDDPEAADAIIVLTGGQARLDAALDLLKSGKGERLLISGVHPSTSRKSLQAATGGDDALFACCVDIDRAALDTIGNAEESVKWVRTHDYRRVILVTNNYHMPRSLLELGRLLDREQLDPYPVVNANLDKGEWMVRPEALRVLFTEYGKYLVALVRGLLPQRPADEGDMTVVSAPADATD</sequence>
<dbReference type="PANTHER" id="PTHR30336">
    <property type="entry name" value="INNER MEMBRANE PROTEIN, PROBABLE PERMEASE"/>
    <property type="match status" value="1"/>
</dbReference>
<feature type="domain" description="DUF218" evidence="1">
    <location>
        <begin position="84"/>
        <end position="215"/>
    </location>
</feature>
<evidence type="ECO:0000313" key="2">
    <source>
        <dbReference type="EMBL" id="MEW9805619.1"/>
    </source>
</evidence>
<protein>
    <submittedName>
        <fullName evidence="2">YdcF family protein</fullName>
    </submittedName>
</protein>
<gene>
    <name evidence="2" type="ORF">ABUE31_06465</name>
</gene>
<accession>A0ABV3QX18</accession>
<dbReference type="EMBL" id="JBFOCI010000002">
    <property type="protein sequence ID" value="MEW9805619.1"/>
    <property type="molecule type" value="Genomic_DNA"/>
</dbReference>
<proteinExistence type="predicted"/>
<dbReference type="Proteomes" id="UP001556196">
    <property type="component" value="Unassembled WGS sequence"/>
</dbReference>
<dbReference type="InterPro" id="IPR003848">
    <property type="entry name" value="DUF218"/>
</dbReference>
<evidence type="ECO:0000313" key="3">
    <source>
        <dbReference type="Proteomes" id="UP001556196"/>
    </source>
</evidence>
<dbReference type="InterPro" id="IPR051599">
    <property type="entry name" value="Cell_Envelope_Assoc"/>
</dbReference>
<comment type="caution">
    <text evidence="2">The sequence shown here is derived from an EMBL/GenBank/DDBJ whole genome shotgun (WGS) entry which is preliminary data.</text>
</comment>
<dbReference type="Pfam" id="PF02698">
    <property type="entry name" value="DUF218"/>
    <property type="match status" value="1"/>
</dbReference>
<evidence type="ECO:0000259" key="1">
    <source>
        <dbReference type="Pfam" id="PF02698"/>
    </source>
</evidence>
<reference evidence="2 3" key="1">
    <citation type="submission" date="2024-06" db="EMBL/GenBank/DDBJ databases">
        <authorList>
            <person name="Tuo L."/>
        </authorList>
    </citation>
    <scope>NUCLEOTIDE SEQUENCE [LARGE SCALE GENOMIC DNA]</scope>
    <source>
        <strain evidence="2 3">ZMM04-5</strain>
    </source>
</reference>
<organism evidence="2 3">
    <name type="scientific">Mesorhizobium marinum</name>
    <dbReference type="NCBI Taxonomy" id="3228790"/>
    <lineage>
        <taxon>Bacteria</taxon>
        <taxon>Pseudomonadati</taxon>
        <taxon>Pseudomonadota</taxon>
        <taxon>Alphaproteobacteria</taxon>
        <taxon>Hyphomicrobiales</taxon>
        <taxon>Phyllobacteriaceae</taxon>
        <taxon>Mesorhizobium</taxon>
    </lineage>
</organism>
<name>A0ABV3QX18_9HYPH</name>
<dbReference type="PANTHER" id="PTHR30336:SF4">
    <property type="entry name" value="ENVELOPE BIOGENESIS FACTOR ELYC"/>
    <property type="match status" value="1"/>
</dbReference>